<accession>A0AB32WAM6</accession>
<dbReference type="Proteomes" id="UP000694886">
    <property type="component" value="Chromosome 5"/>
</dbReference>
<dbReference type="RefSeq" id="XP_017976447.1">
    <property type="nucleotide sequence ID" value="XM_018120958.1"/>
</dbReference>
<proteinExistence type="predicted"/>
<feature type="compositionally biased region" description="Polar residues" evidence="1">
    <location>
        <begin position="119"/>
        <end position="128"/>
    </location>
</feature>
<protein>
    <submittedName>
        <fullName evidence="3">Uncharacterized protein LOC108661962</fullName>
    </submittedName>
</protein>
<sequence>MVFRFLNGLNESFSIVRSQIIFMDLIPTLDKMYSLVLREKTQRSVLFQTQPTFEITIMFTAAEGKKKVKRDIIYNHYGKKGHVKEKCYRLIGFPEDFKFTKGKNNFRKRKATVNNVSTLVDSSATENQPDNEEESGGNASMSQMSIIKQTPLHEQ</sequence>
<feature type="region of interest" description="Disordered" evidence="1">
    <location>
        <begin position="119"/>
        <end position="155"/>
    </location>
</feature>
<dbReference type="PANTHER" id="PTHR34222">
    <property type="entry name" value="GAG_PRE-INTEGRS DOMAIN-CONTAINING PROTEIN"/>
    <property type="match status" value="1"/>
</dbReference>
<dbReference type="AlphaFoldDB" id="A0AB32WAM6"/>
<dbReference type="Gramene" id="Tc05v2_t011360.1">
    <property type="protein sequence ID" value="Tc05v2_p011360.1"/>
    <property type="gene ID" value="Tc05v2_g011360"/>
</dbReference>
<evidence type="ECO:0000313" key="3">
    <source>
        <dbReference type="RefSeq" id="XP_017976447.1"/>
    </source>
</evidence>
<evidence type="ECO:0000256" key="1">
    <source>
        <dbReference type="SAM" id="MobiDB-lite"/>
    </source>
</evidence>
<gene>
    <name evidence="3" type="primary">LOC108661962</name>
</gene>
<dbReference type="KEGG" id="tcc:108661962"/>
<name>A0AB32WAM6_THECC</name>
<reference evidence="3" key="2">
    <citation type="submission" date="2025-08" db="UniProtKB">
        <authorList>
            <consortium name="RefSeq"/>
        </authorList>
    </citation>
    <scope>IDENTIFICATION</scope>
</reference>
<dbReference type="PANTHER" id="PTHR34222:SF97">
    <property type="entry name" value="CATALYTIC REGION, PUTATIVE-RELATED"/>
    <property type="match status" value="1"/>
</dbReference>
<organism evidence="2 3">
    <name type="scientific">Theobroma cacao</name>
    <name type="common">Cacao</name>
    <name type="synonym">Cocoa</name>
    <dbReference type="NCBI Taxonomy" id="3641"/>
    <lineage>
        <taxon>Eukaryota</taxon>
        <taxon>Viridiplantae</taxon>
        <taxon>Streptophyta</taxon>
        <taxon>Embryophyta</taxon>
        <taxon>Tracheophyta</taxon>
        <taxon>Spermatophyta</taxon>
        <taxon>Magnoliopsida</taxon>
        <taxon>eudicotyledons</taxon>
        <taxon>Gunneridae</taxon>
        <taxon>Pentapetalae</taxon>
        <taxon>rosids</taxon>
        <taxon>malvids</taxon>
        <taxon>Malvales</taxon>
        <taxon>Malvaceae</taxon>
        <taxon>Byttnerioideae</taxon>
        <taxon>Theobroma</taxon>
    </lineage>
</organism>
<reference evidence="2" key="1">
    <citation type="journal article" date="1997" name="Nucleic Acids Res.">
        <title>tRNAscan-SE: a program for improved detection of transfer RNA genes in genomic sequence.</title>
        <authorList>
            <person name="Lowe T.M."/>
            <person name="Eddy S.R."/>
        </authorList>
    </citation>
    <scope>NUCLEOTIDE SEQUENCE [LARGE SCALE GENOMIC DNA]</scope>
    <source>
        <strain evidence="2">r\B97-61/B2</strain>
    </source>
</reference>
<evidence type="ECO:0000313" key="2">
    <source>
        <dbReference type="Proteomes" id="UP000694886"/>
    </source>
</evidence>
<dbReference type="GeneID" id="108661962"/>
<feature type="compositionally biased region" description="Polar residues" evidence="1">
    <location>
        <begin position="137"/>
        <end position="148"/>
    </location>
</feature>